<reference evidence="4" key="1">
    <citation type="submission" date="2023-07" db="EMBL/GenBank/DDBJ databases">
        <title>Whole genome sequence analysis of rice epiphytic Sphingomonas sanguinis OsEp_Plm_15B2.</title>
        <authorList>
            <person name="Sahu K.P."/>
            <person name="Asharani P."/>
            <person name="Reddy B."/>
            <person name="Kumar A."/>
        </authorList>
    </citation>
    <scope>NUCLEOTIDE SEQUENCE [LARGE SCALE GENOMIC DNA]</scope>
    <source>
        <strain evidence="4">OsEp_Plm_15B2</strain>
    </source>
</reference>
<evidence type="ECO:0000256" key="1">
    <source>
        <dbReference type="SAM" id="Phobius"/>
    </source>
</evidence>
<feature type="transmembrane region" description="Helical" evidence="1">
    <location>
        <begin position="22"/>
        <end position="42"/>
    </location>
</feature>
<evidence type="ECO:0000313" key="4">
    <source>
        <dbReference type="Proteomes" id="UP001292182"/>
    </source>
</evidence>
<dbReference type="EMBL" id="JAOBTW010000007">
    <property type="protein sequence ID" value="MDZ7281836.1"/>
    <property type="molecule type" value="Genomic_DNA"/>
</dbReference>
<organism evidence="3 4">
    <name type="scientific">Sphingomonas sanguinis</name>
    <dbReference type="NCBI Taxonomy" id="33051"/>
    <lineage>
        <taxon>Bacteria</taxon>
        <taxon>Pseudomonadati</taxon>
        <taxon>Pseudomonadota</taxon>
        <taxon>Alphaproteobacteria</taxon>
        <taxon>Sphingomonadales</taxon>
        <taxon>Sphingomonadaceae</taxon>
        <taxon>Sphingomonas</taxon>
    </lineage>
</organism>
<protein>
    <submittedName>
        <fullName evidence="3">Acyltransferase</fullName>
    </submittedName>
</protein>
<dbReference type="Proteomes" id="UP001292182">
    <property type="component" value="Unassembled WGS sequence"/>
</dbReference>
<dbReference type="InterPro" id="IPR002656">
    <property type="entry name" value="Acyl_transf_3_dom"/>
</dbReference>
<sequence length="376" mass="40486">MDGIGRDAATNALPRKLDGLQVGRAIAALSVVLTHSVAYPYGGHAPHAWHLLGRYGVTLFFIISGFIMVHTTGAGPFDPRRFMANRIRRIVPIYFVANAVLMVLTLVAPGAFRRTVFNAAHIVRSLLFIPSYEPAGTGAIWPFFRLGWTLNYEMFFYVCFAALFALTAGRRALVLGAGFIGLILLGAAHPFTAAIPLFYTRIDTLGFVAGVALGIIGLKGGFQLRWGVMAVVLAASLVGYVYLAIHIDAIKDIVWTQVGMVAVCMAHIALLVLLVDRAGWRAPRWLTFIGDASYSLYLFHMFVIGAVSAVAHRLPPSLTVPLIGVAVVASLVTGGLAYRFVESPLNRLVRGRRPLTAAQIGDDAARAPTGGHAPRP</sequence>
<dbReference type="PANTHER" id="PTHR23028:SF131">
    <property type="entry name" value="BLR2367 PROTEIN"/>
    <property type="match status" value="1"/>
</dbReference>
<keyword evidence="1" id="KW-0812">Transmembrane</keyword>
<feature type="transmembrane region" description="Helical" evidence="1">
    <location>
        <begin position="173"/>
        <end position="192"/>
    </location>
</feature>
<feature type="transmembrane region" description="Helical" evidence="1">
    <location>
        <begin position="228"/>
        <end position="247"/>
    </location>
</feature>
<accession>A0ABU5LPH6</accession>
<feature type="transmembrane region" description="Helical" evidence="1">
    <location>
        <begin position="48"/>
        <end position="69"/>
    </location>
</feature>
<feature type="transmembrane region" description="Helical" evidence="1">
    <location>
        <begin position="90"/>
        <end position="112"/>
    </location>
</feature>
<feature type="transmembrane region" description="Helical" evidence="1">
    <location>
        <begin position="253"/>
        <end position="275"/>
    </location>
</feature>
<proteinExistence type="predicted"/>
<gene>
    <name evidence="3" type="ORF">N4G62_07330</name>
</gene>
<keyword evidence="3" id="KW-0012">Acyltransferase</keyword>
<feature type="domain" description="Acyltransferase 3" evidence="2">
    <location>
        <begin position="19"/>
        <end position="332"/>
    </location>
</feature>
<feature type="transmembrane region" description="Helical" evidence="1">
    <location>
        <begin position="320"/>
        <end position="341"/>
    </location>
</feature>
<feature type="transmembrane region" description="Helical" evidence="1">
    <location>
        <begin position="198"/>
        <end position="216"/>
    </location>
</feature>
<dbReference type="GO" id="GO:0016746">
    <property type="term" value="F:acyltransferase activity"/>
    <property type="evidence" value="ECO:0007669"/>
    <property type="project" value="UniProtKB-KW"/>
</dbReference>
<keyword evidence="3" id="KW-0808">Transferase</keyword>
<dbReference type="Pfam" id="PF01757">
    <property type="entry name" value="Acyl_transf_3"/>
    <property type="match status" value="1"/>
</dbReference>
<evidence type="ECO:0000259" key="2">
    <source>
        <dbReference type="Pfam" id="PF01757"/>
    </source>
</evidence>
<feature type="transmembrane region" description="Helical" evidence="1">
    <location>
        <begin position="146"/>
        <end position="166"/>
    </location>
</feature>
<keyword evidence="1" id="KW-0472">Membrane</keyword>
<keyword evidence="4" id="KW-1185">Reference proteome</keyword>
<dbReference type="RefSeq" id="WP_322539050.1">
    <property type="nucleotide sequence ID" value="NZ_JAOBTW010000007.1"/>
</dbReference>
<dbReference type="PANTHER" id="PTHR23028">
    <property type="entry name" value="ACETYLTRANSFERASE"/>
    <property type="match status" value="1"/>
</dbReference>
<name>A0ABU5LPH6_9SPHN</name>
<evidence type="ECO:0000313" key="3">
    <source>
        <dbReference type="EMBL" id="MDZ7281836.1"/>
    </source>
</evidence>
<keyword evidence="1" id="KW-1133">Transmembrane helix</keyword>
<dbReference type="InterPro" id="IPR050879">
    <property type="entry name" value="Acyltransferase_3"/>
</dbReference>
<comment type="caution">
    <text evidence="3">The sequence shown here is derived from an EMBL/GenBank/DDBJ whole genome shotgun (WGS) entry which is preliminary data.</text>
</comment>